<name>G0S698_CHATD</name>
<accession>G0S698</accession>
<gene>
    <name evidence="1" type="ORF">CTHT_0025980</name>
</gene>
<dbReference type="eggNOG" id="ENOG502SPR4">
    <property type="taxonomic scope" value="Eukaryota"/>
</dbReference>
<keyword evidence="2" id="KW-1185">Reference proteome</keyword>
<dbReference type="EMBL" id="GL988041">
    <property type="protein sequence ID" value="EGS20762.1"/>
    <property type="molecule type" value="Genomic_DNA"/>
</dbReference>
<evidence type="ECO:0000313" key="1">
    <source>
        <dbReference type="EMBL" id="EGS20762.1"/>
    </source>
</evidence>
<dbReference type="HOGENOM" id="CLU_783036_0_0_1"/>
<protein>
    <recommendedName>
        <fullName evidence="3">Transcription factor domain-containing protein</fullName>
    </recommendedName>
</protein>
<dbReference type="GeneID" id="18256636"/>
<reference evidence="1 2" key="1">
    <citation type="journal article" date="2011" name="Cell">
        <title>Insight into structure and assembly of the nuclear pore complex by utilizing the genome of a eukaryotic thermophile.</title>
        <authorList>
            <person name="Amlacher S."/>
            <person name="Sarges P."/>
            <person name="Flemming D."/>
            <person name="van Noort V."/>
            <person name="Kunze R."/>
            <person name="Devos D.P."/>
            <person name="Arumugam M."/>
            <person name="Bork P."/>
            <person name="Hurt E."/>
        </authorList>
    </citation>
    <scope>NUCLEOTIDE SEQUENCE [LARGE SCALE GENOMIC DNA]</scope>
    <source>
        <strain evidence="2">DSM 1495 / CBS 144.50 / IMI 039719</strain>
    </source>
</reference>
<dbReference type="Proteomes" id="UP000008066">
    <property type="component" value="Unassembled WGS sequence"/>
</dbReference>
<dbReference type="KEGG" id="cthr:CTHT_0025980"/>
<dbReference type="STRING" id="759272.G0S698"/>
<sequence>MCFTILAQVQRSLQHSSPQPTLAIPFTPKGILSDGKAFPKSIFEWIDLASRFVSSEDKPAAQLLPIVLRLVKLSARVHSQPLMDGDPQTANVIHEVLQLDDALAAWEDQVRTHNTNTNTNGNDSTTNTNIWTVTEDLLSNYAPSPTADPVPPQAVFDGAYHVYSDMFVARTWNHYRWARILTCQMLLEAAFRFPMTNTTSFPNALISPARIQSSLTVISRLARDILVSTPSHYRHPSLRPKHWACSIFDRTHGGAVIGFAGVPTLLFEIKVAGCAPGVEAKCREWALGLLETAWKDTGMGQARLLMEIVEGIVEGERRRSDMKNRMEGIIPNGQGNGNGMGTQRGMGFAMLAVR</sequence>
<dbReference type="PANTHER" id="PTHR38791:SF5">
    <property type="entry name" value="TRANSCRIPTION FACTOR DBAG-RELATED"/>
    <property type="match status" value="1"/>
</dbReference>
<evidence type="ECO:0000313" key="2">
    <source>
        <dbReference type="Proteomes" id="UP000008066"/>
    </source>
</evidence>
<dbReference type="RefSeq" id="XP_006693058.1">
    <property type="nucleotide sequence ID" value="XM_006692995.1"/>
</dbReference>
<dbReference type="PANTHER" id="PTHR38791">
    <property type="entry name" value="ZN(II)2CYS6 TRANSCRIPTION FACTOR (EUROFUNG)-RELATED-RELATED"/>
    <property type="match status" value="1"/>
</dbReference>
<dbReference type="OrthoDB" id="5280547at2759"/>
<evidence type="ECO:0008006" key="3">
    <source>
        <dbReference type="Google" id="ProtNLM"/>
    </source>
</evidence>
<organism evidence="2">
    <name type="scientific">Chaetomium thermophilum (strain DSM 1495 / CBS 144.50 / IMI 039719)</name>
    <name type="common">Thermochaetoides thermophila</name>
    <dbReference type="NCBI Taxonomy" id="759272"/>
    <lineage>
        <taxon>Eukaryota</taxon>
        <taxon>Fungi</taxon>
        <taxon>Dikarya</taxon>
        <taxon>Ascomycota</taxon>
        <taxon>Pezizomycotina</taxon>
        <taxon>Sordariomycetes</taxon>
        <taxon>Sordariomycetidae</taxon>
        <taxon>Sordariales</taxon>
        <taxon>Chaetomiaceae</taxon>
        <taxon>Thermochaetoides</taxon>
    </lineage>
</organism>
<proteinExistence type="predicted"/>
<dbReference type="InterPro" id="IPR053175">
    <property type="entry name" value="DHMBA_Reg_Transcription_Factor"/>
</dbReference>
<dbReference type="AlphaFoldDB" id="G0S698"/>